<protein>
    <submittedName>
        <fullName evidence="3">Uncharacterized protein</fullName>
    </submittedName>
</protein>
<dbReference type="EMBL" id="BMAR01000002">
    <property type="protein sequence ID" value="GFR42086.1"/>
    <property type="molecule type" value="Genomic_DNA"/>
</dbReference>
<dbReference type="AlphaFoldDB" id="A0AAD3DHS7"/>
<proteinExistence type="predicted"/>
<reference evidence="3 4" key="1">
    <citation type="journal article" date="2021" name="Sci. Rep.">
        <title>Genome sequencing of the multicellular alga Astrephomene provides insights into convergent evolution of germ-soma differentiation.</title>
        <authorList>
            <person name="Yamashita S."/>
            <person name="Yamamoto K."/>
            <person name="Matsuzaki R."/>
            <person name="Suzuki S."/>
            <person name="Yamaguchi H."/>
            <person name="Hirooka S."/>
            <person name="Minakuchi Y."/>
            <person name="Miyagishima S."/>
            <person name="Kawachi M."/>
            <person name="Toyoda A."/>
            <person name="Nozaki H."/>
        </authorList>
    </citation>
    <scope>NUCLEOTIDE SEQUENCE [LARGE SCALE GENOMIC DNA]</scope>
    <source>
        <strain evidence="3 4">NIES-4017</strain>
    </source>
</reference>
<evidence type="ECO:0000256" key="1">
    <source>
        <dbReference type="SAM" id="MobiDB-lite"/>
    </source>
</evidence>
<dbReference type="PANTHER" id="PTHR36809:SF1">
    <property type="entry name" value="TRANSMEMBRANE PROTEIN"/>
    <property type="match status" value="1"/>
</dbReference>
<organism evidence="3 4">
    <name type="scientific">Astrephomene gubernaculifera</name>
    <dbReference type="NCBI Taxonomy" id="47775"/>
    <lineage>
        <taxon>Eukaryota</taxon>
        <taxon>Viridiplantae</taxon>
        <taxon>Chlorophyta</taxon>
        <taxon>core chlorophytes</taxon>
        <taxon>Chlorophyceae</taxon>
        <taxon>CS clade</taxon>
        <taxon>Chlamydomonadales</taxon>
        <taxon>Astrephomenaceae</taxon>
        <taxon>Astrephomene</taxon>
    </lineage>
</organism>
<keyword evidence="4" id="KW-1185">Reference proteome</keyword>
<name>A0AAD3DHS7_9CHLO</name>
<dbReference type="PANTHER" id="PTHR36809">
    <property type="entry name" value="TRANSMEMBRANE PROTEIN"/>
    <property type="match status" value="1"/>
</dbReference>
<evidence type="ECO:0000313" key="4">
    <source>
        <dbReference type="Proteomes" id="UP001054857"/>
    </source>
</evidence>
<feature type="region of interest" description="Disordered" evidence="1">
    <location>
        <begin position="360"/>
        <end position="442"/>
    </location>
</feature>
<comment type="caution">
    <text evidence="3">The sequence shown here is derived from an EMBL/GenBank/DDBJ whole genome shotgun (WGS) entry which is preliminary data.</text>
</comment>
<feature type="compositionally biased region" description="Low complexity" evidence="1">
    <location>
        <begin position="408"/>
        <end position="418"/>
    </location>
</feature>
<evidence type="ECO:0000256" key="2">
    <source>
        <dbReference type="SAM" id="SignalP"/>
    </source>
</evidence>
<feature type="signal peptide" evidence="2">
    <location>
        <begin position="1"/>
        <end position="19"/>
    </location>
</feature>
<accession>A0AAD3DHS7</accession>
<keyword evidence="2" id="KW-0732">Signal</keyword>
<sequence length="442" mass="45205">MLTFHHATVFLLIATQFFSLEPCAETRLSRAMPQLLHSVLSKCDGSCIHSASSQSLTRPPRAEAVACRACLRLASAARPWTHLPDDRTVTNSIATARAIPGQPVGGFSRGCCSHGLDCNIADSSRSSSVSGGRYGTIKHSAAPDSACMYGAGGRSCYRSAASSSTILSRDNQRPALLSGAPTSVATVATAAAIAAPMLLLLSVDVHVAHAFEAVEAAGTAVAAAATATAAGELTAAVTTAAAAADATPTAHGAYVPSPLEPGWEVWVGFVAGVAPFVIGAYEFGKRILIQRRCEVCGGRGLVASSGAGSDKYLRKCPQCGGFFPWISWKLFLTSTAAPGNGGPLQQPRGQTSILYSVPEPADATKQAEARARSQSAIDACQDPGRRPGSPTQVAAEILAEGKTEDADGSATVAASAEARAGHGGCDPGHSLDASAKEMSGQE</sequence>
<gene>
    <name evidence="3" type="ORF">Agub_g2928</name>
</gene>
<evidence type="ECO:0000313" key="3">
    <source>
        <dbReference type="EMBL" id="GFR42086.1"/>
    </source>
</evidence>
<dbReference type="Proteomes" id="UP001054857">
    <property type="component" value="Unassembled WGS sequence"/>
</dbReference>
<feature type="chain" id="PRO_5042164779" evidence="2">
    <location>
        <begin position="20"/>
        <end position="442"/>
    </location>
</feature>